<dbReference type="RefSeq" id="WP_093267896.1">
    <property type="nucleotide sequence ID" value="NZ_FNOK01000020.1"/>
</dbReference>
<keyword evidence="1" id="KW-0812">Transmembrane</keyword>
<dbReference type="AlphaFoldDB" id="A0A1H3H651"/>
<dbReference type="Proteomes" id="UP000199529">
    <property type="component" value="Unassembled WGS sequence"/>
</dbReference>
<organism evidence="2 3">
    <name type="scientific">Saccharopolyspora shandongensis</name>
    <dbReference type="NCBI Taxonomy" id="418495"/>
    <lineage>
        <taxon>Bacteria</taxon>
        <taxon>Bacillati</taxon>
        <taxon>Actinomycetota</taxon>
        <taxon>Actinomycetes</taxon>
        <taxon>Pseudonocardiales</taxon>
        <taxon>Pseudonocardiaceae</taxon>
        <taxon>Saccharopolyspora</taxon>
    </lineage>
</organism>
<protein>
    <submittedName>
        <fullName evidence="2">Uncharacterized protein</fullName>
    </submittedName>
</protein>
<feature type="transmembrane region" description="Helical" evidence="1">
    <location>
        <begin position="6"/>
        <end position="25"/>
    </location>
</feature>
<sequence>MTWLLWFFAGYVPGLAVLVIALCRLNGREPTGQHSDSGDGALTVEHLIARVENDQVSTDCYGRHALRDPGLFRVAV</sequence>
<keyword evidence="3" id="KW-1185">Reference proteome</keyword>
<keyword evidence="1" id="KW-1133">Transmembrane helix</keyword>
<gene>
    <name evidence="2" type="ORF">SAMN05216215_102011</name>
</gene>
<evidence type="ECO:0000313" key="3">
    <source>
        <dbReference type="Proteomes" id="UP000199529"/>
    </source>
</evidence>
<evidence type="ECO:0000256" key="1">
    <source>
        <dbReference type="SAM" id="Phobius"/>
    </source>
</evidence>
<keyword evidence="1" id="KW-0472">Membrane</keyword>
<evidence type="ECO:0000313" key="2">
    <source>
        <dbReference type="EMBL" id="SDY10695.1"/>
    </source>
</evidence>
<reference evidence="3" key="1">
    <citation type="submission" date="2016-10" db="EMBL/GenBank/DDBJ databases">
        <authorList>
            <person name="Varghese N."/>
            <person name="Submissions S."/>
        </authorList>
    </citation>
    <scope>NUCLEOTIDE SEQUENCE [LARGE SCALE GENOMIC DNA]</scope>
    <source>
        <strain evidence="3">CGMCC 4.3530</strain>
    </source>
</reference>
<accession>A0A1H3H651</accession>
<dbReference type="STRING" id="418495.SAMN05216215_102011"/>
<name>A0A1H3H651_9PSEU</name>
<dbReference type="OrthoDB" id="9842244at2"/>
<proteinExistence type="predicted"/>
<dbReference type="EMBL" id="FNOK01000020">
    <property type="protein sequence ID" value="SDY10695.1"/>
    <property type="molecule type" value="Genomic_DNA"/>
</dbReference>